<dbReference type="EMBL" id="JRPQ01000277">
    <property type="protein sequence ID" value="KGI20832.1"/>
    <property type="molecule type" value="Genomic_DNA"/>
</dbReference>
<reference evidence="1 2" key="1">
    <citation type="submission" date="2014-07" db="EMBL/GenBank/DDBJ databases">
        <authorList>
            <person name="McCorrison J."/>
            <person name="Sanka R."/>
            <person name="Torralba M."/>
            <person name="Gillis M."/>
            <person name="Haft D.H."/>
            <person name="Methe B."/>
            <person name="Sutton G."/>
            <person name="Nelson K.E."/>
        </authorList>
    </citation>
    <scope>NUCLEOTIDE SEQUENCE [LARGE SCALE GENOMIC DNA]</scope>
    <source>
        <strain evidence="1 2">S9-PR14</strain>
    </source>
</reference>
<organism evidence="1 2">
    <name type="scientific">Hoylesella timonensis S9-PR14</name>
    <dbReference type="NCBI Taxonomy" id="1401062"/>
    <lineage>
        <taxon>Bacteria</taxon>
        <taxon>Pseudomonadati</taxon>
        <taxon>Bacteroidota</taxon>
        <taxon>Bacteroidia</taxon>
        <taxon>Bacteroidales</taxon>
        <taxon>Prevotellaceae</taxon>
        <taxon>Hoylesella</taxon>
    </lineage>
</organism>
<proteinExistence type="predicted"/>
<gene>
    <name evidence="1" type="ORF">HMPREF9304_13950</name>
</gene>
<dbReference type="Proteomes" id="UP000029723">
    <property type="component" value="Unassembled WGS sequence"/>
</dbReference>
<protein>
    <submittedName>
        <fullName evidence="1">Uncharacterized protein</fullName>
    </submittedName>
</protein>
<evidence type="ECO:0000313" key="2">
    <source>
        <dbReference type="Proteomes" id="UP000029723"/>
    </source>
</evidence>
<comment type="caution">
    <text evidence="1">The sequence shown here is derived from an EMBL/GenBank/DDBJ whole genome shotgun (WGS) entry which is preliminary data.</text>
</comment>
<evidence type="ECO:0000313" key="1">
    <source>
        <dbReference type="EMBL" id="KGI20832.1"/>
    </source>
</evidence>
<sequence length="96" mass="11271">MGYEAIFTVTKFYFWQNIGFQRVANLLKTRIFSTDARLARKYSNFESAVVLFFQNVINIFNNQLSVKTKARGRGTERHGYLCKARGKYPHNIGFYM</sequence>
<name>A0A098YNG7_9BACT</name>
<dbReference type="AlphaFoldDB" id="A0A098YNG7"/>
<accession>A0A098YNG7</accession>